<keyword evidence="2" id="KW-1185">Reference proteome</keyword>
<sequence length="143" mass="15796">MSFAQPIQSVDSGLEESQVSRHWWKGSAAVGGIKGAFFARTRGELVFKYREWMKQFQRQPVTSEERATFRDRHGFGAGDQVHYTPDYSGLGYTVQSLRQPHRVYTIALTAHQNDGTPVAWLNGVPGCVPVSRLSHSATGGDAA</sequence>
<organism evidence="1 2">
    <name type="scientific">Pseudohongiella acticola</name>
    <dbReference type="NCBI Taxonomy" id="1524254"/>
    <lineage>
        <taxon>Bacteria</taxon>
        <taxon>Pseudomonadati</taxon>
        <taxon>Pseudomonadota</taxon>
        <taxon>Gammaproteobacteria</taxon>
        <taxon>Pseudomonadales</taxon>
        <taxon>Pseudohongiellaceae</taxon>
        <taxon>Pseudohongiella</taxon>
    </lineage>
</organism>
<dbReference type="STRING" id="1524254.PHACT_12740"/>
<evidence type="ECO:0000313" key="1">
    <source>
        <dbReference type="EMBL" id="OFE11417.1"/>
    </source>
</evidence>
<evidence type="ECO:0000313" key="2">
    <source>
        <dbReference type="Proteomes" id="UP000175669"/>
    </source>
</evidence>
<accession>A0A1E8CGS8</accession>
<dbReference type="Proteomes" id="UP000175669">
    <property type="component" value="Unassembled WGS sequence"/>
</dbReference>
<protein>
    <submittedName>
        <fullName evidence="1">Uncharacterized protein</fullName>
    </submittedName>
</protein>
<dbReference type="EMBL" id="MASR01000002">
    <property type="protein sequence ID" value="OFE11417.1"/>
    <property type="molecule type" value="Genomic_DNA"/>
</dbReference>
<dbReference type="AlphaFoldDB" id="A0A1E8CGS8"/>
<name>A0A1E8CGS8_9GAMM</name>
<dbReference type="RefSeq" id="WP_070118648.1">
    <property type="nucleotide sequence ID" value="NZ_MASR01000002.1"/>
</dbReference>
<gene>
    <name evidence="1" type="ORF">PHACT_12740</name>
</gene>
<comment type="caution">
    <text evidence="1">The sequence shown here is derived from an EMBL/GenBank/DDBJ whole genome shotgun (WGS) entry which is preliminary data.</text>
</comment>
<proteinExistence type="predicted"/>
<reference evidence="2" key="1">
    <citation type="submission" date="2016-07" db="EMBL/GenBank/DDBJ databases">
        <authorList>
            <person name="Florea S."/>
            <person name="Webb J.S."/>
            <person name="Jaromczyk J."/>
            <person name="Schardl C.L."/>
        </authorList>
    </citation>
    <scope>NUCLEOTIDE SEQUENCE [LARGE SCALE GENOMIC DNA]</scope>
    <source>
        <strain evidence="2">KCTC 42131</strain>
    </source>
</reference>